<dbReference type="STRING" id="1185766.SAMN05216224_105100"/>
<proteinExistence type="predicted"/>
<dbReference type="GO" id="GO:0016747">
    <property type="term" value="F:acyltransferase activity, transferring groups other than amino-acyl groups"/>
    <property type="evidence" value="ECO:0007669"/>
    <property type="project" value="InterPro"/>
</dbReference>
<keyword evidence="1 4" id="KW-0808">Transferase</keyword>
<evidence type="ECO:0000256" key="1">
    <source>
        <dbReference type="ARBA" id="ARBA00022679"/>
    </source>
</evidence>
<dbReference type="PANTHER" id="PTHR43877:SF2">
    <property type="entry name" value="AMINOALKYLPHOSPHONATE N-ACETYLTRANSFERASE-RELATED"/>
    <property type="match status" value="1"/>
</dbReference>
<feature type="domain" description="N-acetyltransferase" evidence="3">
    <location>
        <begin position="5"/>
        <end position="152"/>
    </location>
</feature>
<organism evidence="4 5">
    <name type="scientific">Thioclava dalianensis</name>
    <dbReference type="NCBI Taxonomy" id="1185766"/>
    <lineage>
        <taxon>Bacteria</taxon>
        <taxon>Pseudomonadati</taxon>
        <taxon>Pseudomonadota</taxon>
        <taxon>Alphaproteobacteria</taxon>
        <taxon>Rhodobacterales</taxon>
        <taxon>Paracoccaceae</taxon>
        <taxon>Thioclava</taxon>
    </lineage>
</organism>
<dbReference type="Proteomes" id="UP000027725">
    <property type="component" value="Unassembled WGS sequence"/>
</dbReference>
<keyword evidence="2" id="KW-0012">Acyltransferase</keyword>
<dbReference type="Gene3D" id="3.40.630.30">
    <property type="match status" value="1"/>
</dbReference>
<keyword evidence="5" id="KW-1185">Reference proteome</keyword>
<evidence type="ECO:0000256" key="2">
    <source>
        <dbReference type="ARBA" id="ARBA00023315"/>
    </source>
</evidence>
<gene>
    <name evidence="4" type="ORF">DL1_01430</name>
</gene>
<sequence length="152" mass="17154">MGKDFHIRLAQAADEIAVRECAERAYERYVAAMGKKPAPMVADFASMIASGVVHVAVERDAEVLGFIVFYHMGEHVLLENVAVRPDAEGQGVGKRLIAFCEAEAKRSNAKSIKLYTNEKMIENLFIYPHLGYRETERKTEDGFNRVFFEKPI</sequence>
<dbReference type="InterPro" id="IPR016181">
    <property type="entry name" value="Acyl_CoA_acyltransferase"/>
</dbReference>
<dbReference type="PANTHER" id="PTHR43877">
    <property type="entry name" value="AMINOALKYLPHOSPHONATE N-ACETYLTRANSFERASE-RELATED-RELATED"/>
    <property type="match status" value="1"/>
</dbReference>
<dbReference type="RefSeq" id="WP_038061300.1">
    <property type="nucleotide sequence ID" value="NZ_FOVB01000005.1"/>
</dbReference>
<dbReference type="InterPro" id="IPR050832">
    <property type="entry name" value="Bact_Acetyltransf"/>
</dbReference>
<evidence type="ECO:0000259" key="3">
    <source>
        <dbReference type="PROSITE" id="PS51186"/>
    </source>
</evidence>
<dbReference type="AlphaFoldDB" id="A0A074TNG4"/>
<evidence type="ECO:0000313" key="4">
    <source>
        <dbReference type="EMBL" id="KEP71695.1"/>
    </source>
</evidence>
<protein>
    <submittedName>
        <fullName evidence="4">Acetyltransferase</fullName>
    </submittedName>
</protein>
<dbReference type="SUPFAM" id="SSF55729">
    <property type="entry name" value="Acyl-CoA N-acyltransferases (Nat)"/>
    <property type="match status" value="1"/>
</dbReference>
<dbReference type="OrthoDB" id="9789603at2"/>
<evidence type="ECO:0000313" key="5">
    <source>
        <dbReference type="Proteomes" id="UP000027725"/>
    </source>
</evidence>
<name>A0A074TNG4_9RHOB</name>
<dbReference type="InterPro" id="IPR000182">
    <property type="entry name" value="GNAT_dom"/>
</dbReference>
<reference evidence="4 5" key="1">
    <citation type="submission" date="2014-03" db="EMBL/GenBank/DDBJ databases">
        <title>The draft genome sequence of Thioclava dalianensis DLFJ1-1.</title>
        <authorList>
            <person name="Lai Q."/>
            <person name="Shao Z."/>
        </authorList>
    </citation>
    <scope>NUCLEOTIDE SEQUENCE [LARGE SCALE GENOMIC DNA]</scope>
    <source>
        <strain evidence="4 5">DLFJ1-1</strain>
    </source>
</reference>
<comment type="caution">
    <text evidence="4">The sequence shown here is derived from an EMBL/GenBank/DDBJ whole genome shotgun (WGS) entry which is preliminary data.</text>
</comment>
<dbReference type="Pfam" id="PF00583">
    <property type="entry name" value="Acetyltransf_1"/>
    <property type="match status" value="1"/>
</dbReference>
<accession>A0A074TNG4</accession>
<dbReference type="EMBL" id="JHEH01000001">
    <property type="protein sequence ID" value="KEP71695.1"/>
    <property type="molecule type" value="Genomic_DNA"/>
</dbReference>
<dbReference type="eggNOG" id="COG0456">
    <property type="taxonomic scope" value="Bacteria"/>
</dbReference>
<dbReference type="PROSITE" id="PS51186">
    <property type="entry name" value="GNAT"/>
    <property type="match status" value="1"/>
</dbReference>
<dbReference type="CDD" id="cd04301">
    <property type="entry name" value="NAT_SF"/>
    <property type="match status" value="1"/>
</dbReference>